<dbReference type="InterPro" id="IPR029063">
    <property type="entry name" value="SAM-dependent_MTases_sf"/>
</dbReference>
<dbReference type="Proteomes" id="UP001172673">
    <property type="component" value="Unassembled WGS sequence"/>
</dbReference>
<evidence type="ECO:0000313" key="2">
    <source>
        <dbReference type="EMBL" id="KAJ9604173.1"/>
    </source>
</evidence>
<proteinExistence type="predicted"/>
<comment type="caution">
    <text evidence="2">The sequence shown here is derived from an EMBL/GenBank/DDBJ whole genome shotgun (WGS) entry which is preliminary data.</text>
</comment>
<evidence type="ECO:0000256" key="1">
    <source>
        <dbReference type="SAM" id="MobiDB-lite"/>
    </source>
</evidence>
<dbReference type="EMBL" id="JAPDRK010000019">
    <property type="protein sequence ID" value="KAJ9604173.1"/>
    <property type="molecule type" value="Genomic_DNA"/>
</dbReference>
<feature type="region of interest" description="Disordered" evidence="1">
    <location>
        <begin position="284"/>
        <end position="303"/>
    </location>
</feature>
<organism evidence="2 3">
    <name type="scientific">Cladophialophora chaetospira</name>
    <dbReference type="NCBI Taxonomy" id="386627"/>
    <lineage>
        <taxon>Eukaryota</taxon>
        <taxon>Fungi</taxon>
        <taxon>Dikarya</taxon>
        <taxon>Ascomycota</taxon>
        <taxon>Pezizomycotina</taxon>
        <taxon>Eurotiomycetes</taxon>
        <taxon>Chaetothyriomycetidae</taxon>
        <taxon>Chaetothyriales</taxon>
        <taxon>Herpotrichiellaceae</taxon>
        <taxon>Cladophialophora</taxon>
    </lineage>
</organism>
<reference evidence="2" key="1">
    <citation type="submission" date="2022-10" db="EMBL/GenBank/DDBJ databases">
        <title>Culturing micro-colonial fungi from biological soil crusts in the Mojave desert and describing Neophaeococcomyces mojavensis, and introducing the new genera and species Taxawa tesnikishii.</title>
        <authorList>
            <person name="Kurbessoian T."/>
            <person name="Stajich J.E."/>
        </authorList>
    </citation>
    <scope>NUCLEOTIDE SEQUENCE</scope>
    <source>
        <strain evidence="2">TK_41</strain>
    </source>
</reference>
<dbReference type="Gene3D" id="3.40.50.150">
    <property type="entry name" value="Vaccinia Virus protein VP39"/>
    <property type="match status" value="1"/>
</dbReference>
<name>A0AA38WZU7_9EURO</name>
<dbReference type="CDD" id="cd02440">
    <property type="entry name" value="AdoMet_MTases"/>
    <property type="match status" value="1"/>
</dbReference>
<evidence type="ECO:0000313" key="3">
    <source>
        <dbReference type="Proteomes" id="UP001172673"/>
    </source>
</evidence>
<accession>A0AA38WZU7</accession>
<sequence>MVLANDEYSIWRTAPDASRLCYQHFCWRELYQSNVHPSIDLTNRPNLRIAELATGHCLWAIQVAEEYPHAQVEASDISLGLIPPKPDLPSNLSVRQWSFFDRVPEEWKEAFDLLHVRLVCQPFGGNQDPRPVLEKFVSMLKPGGYLQWDEYDYHEADKNNVYSANDPDIIPHPEITHNSSTKIWKLIMKTFQWPTEHFYRLAEYFTAAGLTDVAAHTRRPPPSVFRAFYEHWYALIAQLLPVLESKDIEVGQEARRLLLQMKKNALVDGDYSAHITKFVVGRKPTASGKGKYEDSQMEAASEV</sequence>
<evidence type="ECO:0008006" key="4">
    <source>
        <dbReference type="Google" id="ProtNLM"/>
    </source>
</evidence>
<gene>
    <name evidence="2" type="ORF">H2200_011007</name>
</gene>
<protein>
    <recommendedName>
        <fullName evidence="4">Methyltransferase domain-containing protein</fullName>
    </recommendedName>
</protein>
<dbReference type="SUPFAM" id="SSF53335">
    <property type="entry name" value="S-adenosyl-L-methionine-dependent methyltransferases"/>
    <property type="match status" value="1"/>
</dbReference>
<keyword evidence="3" id="KW-1185">Reference proteome</keyword>
<dbReference type="AlphaFoldDB" id="A0AA38WZU7"/>